<proteinExistence type="predicted"/>
<keyword evidence="3" id="KW-1185">Reference proteome</keyword>
<evidence type="ECO:0000313" key="3">
    <source>
        <dbReference type="Proteomes" id="UP001379949"/>
    </source>
</evidence>
<evidence type="ECO:0000313" key="2">
    <source>
        <dbReference type="EMBL" id="MEL0614011.1"/>
    </source>
</evidence>
<accession>A0ABU9G6B6</accession>
<protein>
    <submittedName>
        <fullName evidence="2">DUF4760 domain-containing protein</fullName>
    </submittedName>
</protein>
<comment type="caution">
    <text evidence="2">The sequence shown here is derived from an EMBL/GenBank/DDBJ whole genome shotgun (WGS) entry which is preliminary data.</text>
</comment>
<dbReference type="RefSeq" id="WP_341567599.1">
    <property type="nucleotide sequence ID" value="NZ_JBAKAR010000011.1"/>
</dbReference>
<name>A0ABU9G6B6_9GAMM</name>
<organism evidence="2 3">
    <name type="scientific">Marinomonas arenicola</name>
    <dbReference type="NCBI Taxonomy" id="569601"/>
    <lineage>
        <taxon>Bacteria</taxon>
        <taxon>Pseudomonadati</taxon>
        <taxon>Pseudomonadota</taxon>
        <taxon>Gammaproteobacteria</taxon>
        <taxon>Oceanospirillales</taxon>
        <taxon>Oceanospirillaceae</taxon>
        <taxon>Marinomonas</taxon>
    </lineage>
</organism>
<feature type="transmembrane region" description="Helical" evidence="1">
    <location>
        <begin position="12"/>
        <end position="31"/>
    </location>
</feature>
<dbReference type="Pfam" id="PF15956">
    <property type="entry name" value="DUF4760"/>
    <property type="match status" value="1"/>
</dbReference>
<reference evidence="2 3" key="1">
    <citation type="submission" date="2024-02" db="EMBL/GenBank/DDBJ databases">
        <title>Bacteria isolated from the canopy kelp, Nereocystis luetkeana.</title>
        <authorList>
            <person name="Pfister C.A."/>
            <person name="Younker I.T."/>
            <person name="Light S.H."/>
        </authorList>
    </citation>
    <scope>NUCLEOTIDE SEQUENCE [LARGE SCALE GENOMIC DNA]</scope>
    <source>
        <strain evidence="2 3">TI.4.07</strain>
    </source>
</reference>
<gene>
    <name evidence="2" type="ORF">V6242_12725</name>
</gene>
<dbReference type="EMBL" id="JBAKAR010000011">
    <property type="protein sequence ID" value="MEL0614011.1"/>
    <property type="molecule type" value="Genomic_DNA"/>
</dbReference>
<keyword evidence="1" id="KW-1133">Transmembrane helix</keyword>
<dbReference type="Proteomes" id="UP001379949">
    <property type="component" value="Unassembled WGS sequence"/>
</dbReference>
<dbReference type="InterPro" id="IPR031876">
    <property type="entry name" value="DUF4760"/>
</dbReference>
<keyword evidence="1" id="KW-0472">Membrane</keyword>
<sequence length="166" mass="19575">MEPTLLQTYLSQIDIDTFILAATAIAALYSIRRNTIINRRRATVDLVLHQKNDSDLKKANLIVNPLLRDESISITTYSDKTHIGSEERTAILFVLNNYEFVATGIREEAFDFNLFKRMRCGTVLRDWEEFEPFIYELRKTNKHPTMYQEFEWLAKKIEKKPLKKQK</sequence>
<keyword evidence="1" id="KW-0812">Transmembrane</keyword>
<evidence type="ECO:0000256" key="1">
    <source>
        <dbReference type="SAM" id="Phobius"/>
    </source>
</evidence>